<evidence type="ECO:0000313" key="1">
    <source>
        <dbReference type="EMBL" id="PQO25604.1"/>
    </source>
</evidence>
<comment type="caution">
    <text evidence="1">The sequence shown here is derived from an EMBL/GenBank/DDBJ whole genome shotgun (WGS) entry which is preliminary data.</text>
</comment>
<protein>
    <submittedName>
        <fullName evidence="1">Uncharacterized protein</fullName>
    </submittedName>
</protein>
<dbReference type="Proteomes" id="UP000240009">
    <property type="component" value="Unassembled WGS sequence"/>
</dbReference>
<proteinExistence type="predicted"/>
<evidence type="ECO:0000313" key="2">
    <source>
        <dbReference type="Proteomes" id="UP000240009"/>
    </source>
</evidence>
<organism evidence="1 2">
    <name type="scientific">Blastopirellula marina</name>
    <dbReference type="NCBI Taxonomy" id="124"/>
    <lineage>
        <taxon>Bacteria</taxon>
        <taxon>Pseudomonadati</taxon>
        <taxon>Planctomycetota</taxon>
        <taxon>Planctomycetia</taxon>
        <taxon>Pirellulales</taxon>
        <taxon>Pirellulaceae</taxon>
        <taxon>Blastopirellula</taxon>
    </lineage>
</organism>
<dbReference type="EMBL" id="PUIA01000074">
    <property type="protein sequence ID" value="PQO25604.1"/>
    <property type="molecule type" value="Genomic_DNA"/>
</dbReference>
<dbReference type="RefSeq" id="WP_105358143.1">
    <property type="nucleotide sequence ID" value="NZ_PUIA01000074.1"/>
</dbReference>
<reference evidence="1 2" key="1">
    <citation type="submission" date="2018-02" db="EMBL/GenBank/DDBJ databases">
        <title>Comparative genomes isolates from brazilian mangrove.</title>
        <authorList>
            <person name="Araujo J.E."/>
            <person name="Taketani R.G."/>
            <person name="Silva M.C.P."/>
            <person name="Loureco M.V."/>
            <person name="Andreote F.D."/>
        </authorList>
    </citation>
    <scope>NUCLEOTIDE SEQUENCE [LARGE SCALE GENOMIC DNA]</scope>
    <source>
        <strain evidence="1 2">HEX-2 MGV</strain>
    </source>
</reference>
<gene>
    <name evidence="1" type="ORF">C5Y96_22530</name>
</gene>
<sequence length="153" mass="17351">MLGHGITNISGSGAVANDLEKIYQAYHLKYQPINFSDIKYEYWRDNWQRIIVLDNREASPRMIDVLPELKVISRGVPVVVVASQAEQSFELLTTSRLDGAEGVWFSETGTESQLMQLLGVADRKLIRWSSHLAWARHEEVRSLSTTPSHAFAH</sequence>
<accession>A0A2S8F104</accession>
<dbReference type="AlphaFoldDB" id="A0A2S8F104"/>
<name>A0A2S8F104_9BACT</name>